<dbReference type="AlphaFoldDB" id="A0A200Q0Q6"/>
<name>A0A200Q0Q6_MACCD</name>
<dbReference type="EMBL" id="MVGT01003414">
    <property type="protein sequence ID" value="OVA04059.1"/>
    <property type="molecule type" value="Genomic_DNA"/>
</dbReference>
<dbReference type="Proteomes" id="UP000195402">
    <property type="component" value="Unassembled WGS sequence"/>
</dbReference>
<dbReference type="OrthoDB" id="1937528at2759"/>
<dbReference type="OMA" id="PEAWVSE"/>
<organism evidence="1 2">
    <name type="scientific">Macleaya cordata</name>
    <name type="common">Five-seeded plume-poppy</name>
    <name type="synonym">Bocconia cordata</name>
    <dbReference type="NCBI Taxonomy" id="56857"/>
    <lineage>
        <taxon>Eukaryota</taxon>
        <taxon>Viridiplantae</taxon>
        <taxon>Streptophyta</taxon>
        <taxon>Embryophyta</taxon>
        <taxon>Tracheophyta</taxon>
        <taxon>Spermatophyta</taxon>
        <taxon>Magnoliopsida</taxon>
        <taxon>Ranunculales</taxon>
        <taxon>Papaveraceae</taxon>
        <taxon>Papaveroideae</taxon>
        <taxon>Macleaya</taxon>
    </lineage>
</organism>
<sequence>MDPIIPKSTYGTSVWRGIKNMWSSFNSQTAFSVTTGNSVRFWQDTWIGGQPLRSRFPTIFRLTKNPEAWVSEVMSVDGDYTSWDLDL</sequence>
<evidence type="ECO:0000313" key="2">
    <source>
        <dbReference type="Proteomes" id="UP000195402"/>
    </source>
</evidence>
<gene>
    <name evidence="1" type="ORF">BVC80_6297g1</name>
</gene>
<reference evidence="1 2" key="1">
    <citation type="journal article" date="2017" name="Mol. Plant">
        <title>The Genome of Medicinal Plant Macleaya cordata Provides New Insights into Benzylisoquinoline Alkaloids Metabolism.</title>
        <authorList>
            <person name="Liu X."/>
            <person name="Liu Y."/>
            <person name="Huang P."/>
            <person name="Ma Y."/>
            <person name="Qing Z."/>
            <person name="Tang Q."/>
            <person name="Cao H."/>
            <person name="Cheng P."/>
            <person name="Zheng Y."/>
            <person name="Yuan Z."/>
            <person name="Zhou Y."/>
            <person name="Liu J."/>
            <person name="Tang Z."/>
            <person name="Zhuo Y."/>
            <person name="Zhang Y."/>
            <person name="Yu L."/>
            <person name="Huang J."/>
            <person name="Yang P."/>
            <person name="Peng Q."/>
            <person name="Zhang J."/>
            <person name="Jiang W."/>
            <person name="Zhang Z."/>
            <person name="Lin K."/>
            <person name="Ro D.K."/>
            <person name="Chen X."/>
            <person name="Xiong X."/>
            <person name="Shang Y."/>
            <person name="Huang S."/>
            <person name="Zeng J."/>
        </authorList>
    </citation>
    <scope>NUCLEOTIDE SEQUENCE [LARGE SCALE GENOMIC DNA]</scope>
    <source>
        <strain evidence="2">cv. BLH2017</strain>
        <tissue evidence="1">Root</tissue>
    </source>
</reference>
<evidence type="ECO:0000313" key="1">
    <source>
        <dbReference type="EMBL" id="OVA04059.1"/>
    </source>
</evidence>
<comment type="caution">
    <text evidence="1">The sequence shown here is derived from an EMBL/GenBank/DDBJ whole genome shotgun (WGS) entry which is preliminary data.</text>
</comment>
<dbReference type="PANTHER" id="PTHR36617">
    <property type="entry name" value="PROTEIN, PUTATIVE-RELATED"/>
    <property type="match status" value="1"/>
</dbReference>
<evidence type="ECO:0008006" key="3">
    <source>
        <dbReference type="Google" id="ProtNLM"/>
    </source>
</evidence>
<protein>
    <recommendedName>
        <fullName evidence="3">Reverse transcriptase zinc-binding domain</fullName>
    </recommendedName>
</protein>
<dbReference type="PANTHER" id="PTHR36617:SF16">
    <property type="entry name" value="OS04G0516500 PROTEIN"/>
    <property type="match status" value="1"/>
</dbReference>
<accession>A0A200Q0Q6</accession>
<dbReference type="InParanoid" id="A0A200Q0Q6"/>
<proteinExistence type="predicted"/>
<keyword evidence="2" id="KW-1185">Reference proteome</keyword>